<evidence type="ECO:0000313" key="2">
    <source>
        <dbReference type="Proteomes" id="UP000709295"/>
    </source>
</evidence>
<gene>
    <name evidence="1" type="ORF">JG688_00011972</name>
</gene>
<dbReference type="AlphaFoldDB" id="A0A8J5M2E2"/>
<name>A0A8J5M2E2_9STRA</name>
<proteinExistence type="predicted"/>
<keyword evidence="2" id="KW-1185">Reference proteome</keyword>
<dbReference type="Proteomes" id="UP000709295">
    <property type="component" value="Unassembled WGS sequence"/>
</dbReference>
<dbReference type="EMBL" id="JAENGY010000883">
    <property type="protein sequence ID" value="KAG6955237.1"/>
    <property type="molecule type" value="Genomic_DNA"/>
</dbReference>
<reference evidence="1" key="1">
    <citation type="submission" date="2021-01" db="EMBL/GenBank/DDBJ databases">
        <title>Phytophthora aleatoria, a newly-described species from Pinus radiata is distinct from Phytophthora cactorum isolates based on comparative genomics.</title>
        <authorList>
            <person name="Mcdougal R."/>
            <person name="Panda P."/>
            <person name="Williams N."/>
            <person name="Studholme D.J."/>
        </authorList>
    </citation>
    <scope>NUCLEOTIDE SEQUENCE</scope>
    <source>
        <strain evidence="1">NZFS 4037</strain>
    </source>
</reference>
<comment type="caution">
    <text evidence="1">The sequence shown here is derived from an EMBL/GenBank/DDBJ whole genome shotgun (WGS) entry which is preliminary data.</text>
</comment>
<evidence type="ECO:0000313" key="1">
    <source>
        <dbReference type="EMBL" id="KAG6955237.1"/>
    </source>
</evidence>
<feature type="non-terminal residue" evidence="1">
    <location>
        <position position="1"/>
    </location>
</feature>
<organism evidence="1 2">
    <name type="scientific">Phytophthora aleatoria</name>
    <dbReference type="NCBI Taxonomy" id="2496075"/>
    <lineage>
        <taxon>Eukaryota</taxon>
        <taxon>Sar</taxon>
        <taxon>Stramenopiles</taxon>
        <taxon>Oomycota</taxon>
        <taxon>Peronosporomycetes</taxon>
        <taxon>Peronosporales</taxon>
        <taxon>Peronosporaceae</taxon>
        <taxon>Phytophthora</taxon>
    </lineage>
</organism>
<accession>A0A8J5M2E2</accession>
<sequence>AVHDLPAYLSGREKARRLSIPETSFRRLQPKLKTLMAKATEVYLLKADRASRDELLLKLQDDAVQEACFTFYALQCAPNH</sequence>
<protein>
    <submittedName>
        <fullName evidence="1">Uncharacterized protein</fullName>
    </submittedName>
</protein>